<accession>A0A8S5SQU2</accession>
<evidence type="ECO:0000313" key="1">
    <source>
        <dbReference type="EMBL" id="DAF53063.1"/>
    </source>
</evidence>
<proteinExistence type="predicted"/>
<reference evidence="1" key="1">
    <citation type="journal article" date="2021" name="Proc. Natl. Acad. Sci. U.S.A.">
        <title>A Catalog of Tens of Thousands of Viruses from Human Metagenomes Reveals Hidden Associations with Chronic Diseases.</title>
        <authorList>
            <person name="Tisza M.J."/>
            <person name="Buck C.B."/>
        </authorList>
    </citation>
    <scope>NUCLEOTIDE SEQUENCE</scope>
    <source>
        <strain evidence="1">CtJyX12</strain>
    </source>
</reference>
<protein>
    <submittedName>
        <fullName evidence="1">Uncharacterized protein</fullName>
    </submittedName>
</protein>
<dbReference type="EMBL" id="BK032646">
    <property type="protein sequence ID" value="DAF53063.1"/>
    <property type="molecule type" value="Genomic_DNA"/>
</dbReference>
<organism evidence="1">
    <name type="scientific">Siphoviridae sp. ctJyX12</name>
    <dbReference type="NCBI Taxonomy" id="2827840"/>
    <lineage>
        <taxon>Viruses</taxon>
        <taxon>Duplodnaviria</taxon>
        <taxon>Heunggongvirae</taxon>
        <taxon>Uroviricota</taxon>
        <taxon>Caudoviricetes</taxon>
    </lineage>
</organism>
<sequence>MSAKHLTNPVTLTLELDDLGWLHNFLKDERIAAEIDHEEVERLHTDVAIRAAKTVLSSEHTQMTKIIDALDAALDAVDVREDLAKKIESMADVKASDEVVAAMEDES</sequence>
<name>A0A8S5SQU2_9CAUD</name>